<name>A0A135LGN4_PENPA</name>
<dbReference type="Proteomes" id="UP000070168">
    <property type="component" value="Unassembled WGS sequence"/>
</dbReference>
<dbReference type="AlphaFoldDB" id="A0A135LGN4"/>
<dbReference type="InterPro" id="IPR049756">
    <property type="entry name" value="PlcA-like_dom"/>
</dbReference>
<comment type="caution">
    <text evidence="1">The sequence shown here is derived from an EMBL/GenBank/DDBJ whole genome shotgun (WGS) entry which is preliminary data.</text>
</comment>
<dbReference type="OrthoDB" id="4330301at2759"/>
<dbReference type="STRING" id="5078.A0A135LGN4"/>
<proteinExistence type="predicted"/>
<dbReference type="OMA" id="NWDHFGD"/>
<organism evidence="1 2">
    <name type="scientific">Penicillium patulum</name>
    <name type="common">Penicillium griseofulvum</name>
    <dbReference type="NCBI Taxonomy" id="5078"/>
    <lineage>
        <taxon>Eukaryota</taxon>
        <taxon>Fungi</taxon>
        <taxon>Dikarya</taxon>
        <taxon>Ascomycota</taxon>
        <taxon>Pezizomycotina</taxon>
        <taxon>Eurotiomycetes</taxon>
        <taxon>Eurotiomycetidae</taxon>
        <taxon>Eurotiales</taxon>
        <taxon>Aspergillaceae</taxon>
        <taxon>Penicillium</taxon>
    </lineage>
</organism>
<dbReference type="EMBL" id="LHQR01000065">
    <property type="protein sequence ID" value="KXG48119.1"/>
    <property type="molecule type" value="Genomic_DNA"/>
</dbReference>
<evidence type="ECO:0008006" key="3">
    <source>
        <dbReference type="Google" id="ProtNLM"/>
    </source>
</evidence>
<protein>
    <recommendedName>
        <fullName evidence="3">Phosphatidylcholine-hydrolyzing phospholipase C</fullName>
    </recommendedName>
</protein>
<dbReference type="GeneID" id="63705002"/>
<reference evidence="1 2" key="1">
    <citation type="journal article" date="2016" name="BMC Genomics">
        <title>Genome sequencing and secondary metabolism of the postharvest pathogen Penicillium griseofulvum.</title>
        <authorList>
            <person name="Banani H."/>
            <person name="Marcet-Houben M."/>
            <person name="Ballester A.R."/>
            <person name="Abbruscato P."/>
            <person name="Gonzalez-Candelas L."/>
            <person name="Gabaldon T."/>
            <person name="Spadaro D."/>
        </authorList>
    </citation>
    <scope>NUCLEOTIDE SEQUENCE [LARGE SCALE GENOMIC DNA]</scope>
    <source>
        <strain evidence="1 2">PG3</strain>
    </source>
</reference>
<dbReference type="RefSeq" id="XP_040646655.1">
    <property type="nucleotide sequence ID" value="XM_040789702.1"/>
</dbReference>
<evidence type="ECO:0000313" key="1">
    <source>
        <dbReference type="EMBL" id="KXG48119.1"/>
    </source>
</evidence>
<sequence length="411" mass="45952">MSTENKEHQNPSDNLTKDVLKEISHTPTICRNTWFAPFQVNQVEGRPSSVTLGAEGNQPPPGVEIQASNLPITTLGSGPGDNTLSLTYGQISSLAGDFYGTSDPISDGSNDEERRRRFMSALNTLINNPQDQPKDARNLLEYLQKEIDAVKNAVAKGLDPSTVYKGGEVVDNGWLQYLTLGRKYPKFISYAGLAVINWDHFGDDARVVYKTGHLAAIKHAASSTSKDALFQAYSMNAFADHFLQDLFSAGHLRTPRRQLHGHFTVTDKCAQYMHDEDCALGLQVTNEDNHSWTVYGDRRLLDKVNNENLIKCLDAVQTSAQEVYQAWKNQTVLNPDDFGAWRKVPTKASALSTKQPLAPLFLLGPSGTFADLQRRDDLNDRRTWKYITNWTVAGTLIKLTGNKRWKYPMQM</sequence>
<accession>A0A135LGN4</accession>
<evidence type="ECO:0000313" key="2">
    <source>
        <dbReference type="Proteomes" id="UP000070168"/>
    </source>
</evidence>
<gene>
    <name evidence="1" type="ORF">PGRI_019890</name>
</gene>
<keyword evidence="2" id="KW-1185">Reference proteome</keyword>
<dbReference type="CDD" id="cd22893">
    <property type="entry name" value="PlcA-like"/>
    <property type="match status" value="1"/>
</dbReference>